<dbReference type="Gene3D" id="2.60.40.1240">
    <property type="match status" value="1"/>
</dbReference>
<protein>
    <submittedName>
        <fullName evidence="4">DUF5067 domain-containing protein</fullName>
    </submittedName>
</protein>
<dbReference type="Pfam" id="PF16729">
    <property type="entry name" value="DUF5067"/>
    <property type="match status" value="1"/>
</dbReference>
<feature type="domain" description="DUF5067" evidence="3">
    <location>
        <begin position="50"/>
        <end position="163"/>
    </location>
</feature>
<keyword evidence="1 2" id="KW-0732">Signal</keyword>
<dbReference type="RefSeq" id="WP_161156014.1">
    <property type="nucleotide sequence ID" value="NZ_WWSY01000008.1"/>
</dbReference>
<dbReference type="InterPro" id="IPR029050">
    <property type="entry name" value="Immunoprotect_excell_Ig-like"/>
</dbReference>
<feature type="chain" id="PRO_5039202422" evidence="2">
    <location>
        <begin position="29"/>
        <end position="191"/>
    </location>
</feature>
<comment type="caution">
    <text evidence="4">The sequence shown here is derived from an EMBL/GenBank/DDBJ whole genome shotgun (WGS) entry which is preliminary data.</text>
</comment>
<sequence length="191" mass="19572">MGLSTTALIPRRAFLALGLAAGSACLTACSGKGSYDDGYAAGYAAAQADAAGKEKDGSGGNGDIPASGIEYTITGAQRGVEQLDHSKSLLILNVTAKNVSDDLQDAHFAGNEILAFQDGKGLNSGVLVEGLDLPESRQIQPGAVLEGWLAYELIDETTPVECEAGGQTTSSGDENAFYGLTNPQTIDLSTL</sequence>
<evidence type="ECO:0000256" key="1">
    <source>
        <dbReference type="ARBA" id="ARBA00022729"/>
    </source>
</evidence>
<evidence type="ECO:0000313" key="5">
    <source>
        <dbReference type="Proteomes" id="UP000481598"/>
    </source>
</evidence>
<organism evidence="4 5">
    <name type="scientific">Collinsella aerofaciens</name>
    <dbReference type="NCBI Taxonomy" id="74426"/>
    <lineage>
        <taxon>Bacteria</taxon>
        <taxon>Bacillati</taxon>
        <taxon>Actinomycetota</taxon>
        <taxon>Coriobacteriia</taxon>
        <taxon>Coriobacteriales</taxon>
        <taxon>Coriobacteriaceae</taxon>
        <taxon>Collinsella</taxon>
    </lineage>
</organism>
<name>A0A6L8RH77_9ACTN</name>
<dbReference type="Proteomes" id="UP000481598">
    <property type="component" value="Unassembled WGS sequence"/>
</dbReference>
<gene>
    <name evidence="4" type="ORF">GT635_01305</name>
</gene>
<evidence type="ECO:0000256" key="2">
    <source>
        <dbReference type="SAM" id="SignalP"/>
    </source>
</evidence>
<evidence type="ECO:0000259" key="3">
    <source>
        <dbReference type="Pfam" id="PF16729"/>
    </source>
</evidence>
<proteinExistence type="predicted"/>
<dbReference type="EMBL" id="WWTB01000002">
    <property type="protein sequence ID" value="MZJ85108.1"/>
    <property type="molecule type" value="Genomic_DNA"/>
</dbReference>
<evidence type="ECO:0000313" key="4">
    <source>
        <dbReference type="EMBL" id="MZJ85108.1"/>
    </source>
</evidence>
<dbReference type="InterPro" id="IPR031989">
    <property type="entry name" value="DUF5067"/>
</dbReference>
<dbReference type="AlphaFoldDB" id="A0A6L8RH77"/>
<accession>A0A6L8RH77</accession>
<reference evidence="4 5" key="1">
    <citation type="journal article" date="2019" name="Nat. Med.">
        <title>A library of human gut bacterial isolates paired with longitudinal multiomics data enables mechanistic microbiome research.</title>
        <authorList>
            <person name="Poyet M."/>
            <person name="Groussin M."/>
            <person name="Gibbons S.M."/>
            <person name="Avila-Pacheco J."/>
            <person name="Jiang X."/>
            <person name="Kearney S.M."/>
            <person name="Perrotta A.R."/>
            <person name="Berdy B."/>
            <person name="Zhao S."/>
            <person name="Lieberman T.D."/>
            <person name="Swanson P.K."/>
            <person name="Smith M."/>
            <person name="Roesemann S."/>
            <person name="Alexander J.E."/>
            <person name="Rich S.A."/>
            <person name="Livny J."/>
            <person name="Vlamakis H."/>
            <person name="Clish C."/>
            <person name="Bullock K."/>
            <person name="Deik A."/>
            <person name="Scott J."/>
            <person name="Pierce K.A."/>
            <person name="Xavier R.J."/>
            <person name="Alm E.J."/>
        </authorList>
    </citation>
    <scope>NUCLEOTIDE SEQUENCE [LARGE SCALE GENOMIC DNA]</scope>
    <source>
        <strain evidence="4 5">BIOML-A10</strain>
    </source>
</reference>
<feature type="signal peptide" evidence="2">
    <location>
        <begin position="1"/>
        <end position="28"/>
    </location>
</feature>